<accession>A0ABN3ETP1</accession>
<evidence type="ECO:0000313" key="2">
    <source>
        <dbReference type="EMBL" id="GAA2270985.1"/>
    </source>
</evidence>
<organism evidence="2 3">
    <name type="scientific">Kitasatospora cystarginea</name>
    <dbReference type="NCBI Taxonomy" id="58350"/>
    <lineage>
        <taxon>Bacteria</taxon>
        <taxon>Bacillati</taxon>
        <taxon>Actinomycetota</taxon>
        <taxon>Actinomycetes</taxon>
        <taxon>Kitasatosporales</taxon>
        <taxon>Streptomycetaceae</taxon>
        <taxon>Kitasatospora</taxon>
    </lineage>
</organism>
<dbReference type="EMBL" id="BAAATR010000042">
    <property type="protein sequence ID" value="GAA2270985.1"/>
    <property type="molecule type" value="Genomic_DNA"/>
</dbReference>
<feature type="region of interest" description="Disordered" evidence="1">
    <location>
        <begin position="1"/>
        <end position="25"/>
    </location>
</feature>
<gene>
    <name evidence="2" type="ORF">GCM10010430_66060</name>
</gene>
<sequence length="138" mass="14703">MARAPSAARSRFVFGSDDANPRTQRHVTGRARDAFEIARHHQGDIRGEDARAEAPATHCRRTGIAAAALPPVPDDAVLSLDGDQRKHLHAVTAHLDARHHRPPVALREGARVGGPTAPWDPGDEVPAVGPAPRARPIG</sequence>
<evidence type="ECO:0000313" key="3">
    <source>
        <dbReference type="Proteomes" id="UP001500305"/>
    </source>
</evidence>
<comment type="caution">
    <text evidence="2">The sequence shown here is derived from an EMBL/GenBank/DDBJ whole genome shotgun (WGS) entry which is preliminary data.</text>
</comment>
<name>A0ABN3ETP1_9ACTN</name>
<feature type="compositionally biased region" description="Low complexity" evidence="1">
    <location>
        <begin position="125"/>
        <end position="138"/>
    </location>
</feature>
<evidence type="ECO:0000256" key="1">
    <source>
        <dbReference type="SAM" id="MobiDB-lite"/>
    </source>
</evidence>
<proteinExistence type="predicted"/>
<reference evidence="2 3" key="1">
    <citation type="journal article" date="2019" name="Int. J. Syst. Evol. Microbiol.">
        <title>The Global Catalogue of Microorganisms (GCM) 10K type strain sequencing project: providing services to taxonomists for standard genome sequencing and annotation.</title>
        <authorList>
            <consortium name="The Broad Institute Genomics Platform"/>
            <consortium name="The Broad Institute Genome Sequencing Center for Infectious Disease"/>
            <person name="Wu L."/>
            <person name="Ma J."/>
        </authorList>
    </citation>
    <scope>NUCLEOTIDE SEQUENCE [LARGE SCALE GENOMIC DNA]</scope>
    <source>
        <strain evidence="2 3">JCM 7356</strain>
    </source>
</reference>
<protein>
    <submittedName>
        <fullName evidence="2">Uncharacterized protein</fullName>
    </submittedName>
</protein>
<keyword evidence="3" id="KW-1185">Reference proteome</keyword>
<feature type="region of interest" description="Disordered" evidence="1">
    <location>
        <begin position="108"/>
        <end position="138"/>
    </location>
</feature>
<dbReference type="Proteomes" id="UP001500305">
    <property type="component" value="Unassembled WGS sequence"/>
</dbReference>